<accession>A0A653D8B5</accession>
<gene>
    <name evidence="3" type="ORF">CALMAC_LOCUS15150</name>
</gene>
<keyword evidence="4" id="KW-1185">Reference proteome</keyword>
<protein>
    <submittedName>
        <fullName evidence="3">Uncharacterized protein</fullName>
    </submittedName>
</protein>
<name>A0A653D8B5_CALMS</name>
<dbReference type="AlphaFoldDB" id="A0A653D8B5"/>
<dbReference type="EMBL" id="CAACVG010010608">
    <property type="protein sequence ID" value="VEN56186.1"/>
    <property type="molecule type" value="Genomic_DNA"/>
</dbReference>
<proteinExistence type="predicted"/>
<dbReference type="Proteomes" id="UP000410492">
    <property type="component" value="Unassembled WGS sequence"/>
</dbReference>
<feature type="non-terminal residue" evidence="3">
    <location>
        <position position="117"/>
    </location>
</feature>
<evidence type="ECO:0000313" key="3">
    <source>
        <dbReference type="EMBL" id="VEN56186.1"/>
    </source>
</evidence>
<reference evidence="3 4" key="1">
    <citation type="submission" date="2019-01" db="EMBL/GenBank/DDBJ databases">
        <authorList>
            <person name="Sayadi A."/>
        </authorList>
    </citation>
    <scope>NUCLEOTIDE SEQUENCE [LARGE SCALE GENOMIC DNA]</scope>
</reference>
<evidence type="ECO:0000256" key="1">
    <source>
        <dbReference type="SAM" id="Coils"/>
    </source>
</evidence>
<evidence type="ECO:0000256" key="2">
    <source>
        <dbReference type="SAM" id="MobiDB-lite"/>
    </source>
</evidence>
<feature type="region of interest" description="Disordered" evidence="2">
    <location>
        <begin position="1"/>
        <end position="51"/>
    </location>
</feature>
<sequence>MRERERERREREKERETLRQRQRDREREKERERQRERQRETERERDGERDREREALVVGYHAIKIRWVEAERAQESYRLWATTKKKVDEKKLRTMTTCSQVFKLRKQGWEEKLCETT</sequence>
<keyword evidence="1" id="KW-0175">Coiled coil</keyword>
<feature type="coiled-coil region" evidence="1">
    <location>
        <begin position="1"/>
        <end position="51"/>
    </location>
</feature>
<evidence type="ECO:0000313" key="4">
    <source>
        <dbReference type="Proteomes" id="UP000410492"/>
    </source>
</evidence>
<organism evidence="3 4">
    <name type="scientific">Callosobruchus maculatus</name>
    <name type="common">Southern cowpea weevil</name>
    <name type="synonym">Pulse bruchid</name>
    <dbReference type="NCBI Taxonomy" id="64391"/>
    <lineage>
        <taxon>Eukaryota</taxon>
        <taxon>Metazoa</taxon>
        <taxon>Ecdysozoa</taxon>
        <taxon>Arthropoda</taxon>
        <taxon>Hexapoda</taxon>
        <taxon>Insecta</taxon>
        <taxon>Pterygota</taxon>
        <taxon>Neoptera</taxon>
        <taxon>Endopterygota</taxon>
        <taxon>Coleoptera</taxon>
        <taxon>Polyphaga</taxon>
        <taxon>Cucujiformia</taxon>
        <taxon>Chrysomeloidea</taxon>
        <taxon>Chrysomelidae</taxon>
        <taxon>Bruchinae</taxon>
        <taxon>Bruchini</taxon>
        <taxon>Callosobruchus</taxon>
    </lineage>
</organism>